<dbReference type="AlphaFoldDB" id="A0A0D6Q0C6"/>
<evidence type="ECO:0000313" key="2">
    <source>
        <dbReference type="EMBL" id="GAN97032.1"/>
    </source>
</evidence>
<sequence>MTGGAHTGMPLPAQRGARLLRKRSLNLSGHRTSVALEPEFWRALHLIAQKRGLTLAGLVGRIDAARPPDRPLASALRVEALREWMPALPEIAGTDREDQLG</sequence>
<dbReference type="InterPro" id="IPR027373">
    <property type="entry name" value="RHH_dom"/>
</dbReference>
<organism evidence="2 3">
    <name type="scientific">Komagataeibacter europaeus NBRC 3261</name>
    <dbReference type="NCBI Taxonomy" id="1234669"/>
    <lineage>
        <taxon>Bacteria</taxon>
        <taxon>Pseudomonadati</taxon>
        <taxon>Pseudomonadota</taxon>
        <taxon>Alphaproteobacteria</taxon>
        <taxon>Acetobacterales</taxon>
        <taxon>Acetobacteraceae</taxon>
        <taxon>Komagataeibacter</taxon>
    </lineage>
</organism>
<comment type="caution">
    <text evidence="2">The sequence shown here is derived from an EMBL/GenBank/DDBJ whole genome shotgun (WGS) entry which is preliminary data.</text>
</comment>
<dbReference type="Pfam" id="PF13467">
    <property type="entry name" value="RHH_4"/>
    <property type="match status" value="1"/>
</dbReference>
<accession>A0A0D6Q0C6</accession>
<reference evidence="2 3" key="1">
    <citation type="submission" date="2012-11" db="EMBL/GenBank/DDBJ databases">
        <title>Whole genome sequence of Gluconacetobacter europaeus NBRC3261.</title>
        <authorList>
            <person name="Azuma Y."/>
            <person name="Higashiura N."/>
            <person name="Hirakawa H."/>
            <person name="Matsushita K."/>
        </authorList>
    </citation>
    <scope>NUCLEOTIDE SEQUENCE [LARGE SCALE GENOMIC DNA]</scope>
    <source>
        <strain evidence="2 3">NBRC 3261</strain>
    </source>
</reference>
<evidence type="ECO:0000313" key="3">
    <source>
        <dbReference type="Proteomes" id="UP000032675"/>
    </source>
</evidence>
<proteinExistence type="predicted"/>
<name>A0A0D6Q0C6_KOMEU</name>
<dbReference type="EMBL" id="BANI01000120">
    <property type="protein sequence ID" value="GAN97032.1"/>
    <property type="molecule type" value="Genomic_DNA"/>
</dbReference>
<protein>
    <recommendedName>
        <fullName evidence="1">Ribbon-helix-helix domain-containing protein</fullName>
    </recommendedName>
</protein>
<dbReference type="Gene3D" id="1.10.3990.20">
    <property type="entry name" value="protein bp1543"/>
    <property type="match status" value="1"/>
</dbReference>
<feature type="domain" description="Ribbon-helix-helix" evidence="1">
    <location>
        <begin position="21"/>
        <end position="82"/>
    </location>
</feature>
<dbReference type="Proteomes" id="UP000032675">
    <property type="component" value="Unassembled WGS sequence"/>
</dbReference>
<gene>
    <name evidence="2" type="ORF">Geu3261_0137_004</name>
</gene>
<dbReference type="InterPro" id="IPR038268">
    <property type="entry name" value="RHH_sf"/>
</dbReference>
<evidence type="ECO:0000259" key="1">
    <source>
        <dbReference type="Pfam" id="PF13467"/>
    </source>
</evidence>